<evidence type="ECO:0000313" key="2">
    <source>
        <dbReference type="EMBL" id="MBX72937.1"/>
    </source>
</evidence>
<sequence>MPNVVLIAIASFRDCGLIVSSMSWLFSILCLVIMATLDCVDLMHGLRFKALSALYV</sequence>
<accession>A0A2P2R151</accession>
<dbReference type="EMBL" id="GGEC01092453">
    <property type="protein sequence ID" value="MBX72937.1"/>
    <property type="molecule type" value="Transcribed_RNA"/>
</dbReference>
<evidence type="ECO:0000256" key="1">
    <source>
        <dbReference type="SAM" id="Phobius"/>
    </source>
</evidence>
<keyword evidence="1" id="KW-0472">Membrane</keyword>
<dbReference type="AlphaFoldDB" id="A0A2P2R151"/>
<feature type="transmembrane region" description="Helical" evidence="1">
    <location>
        <begin position="22"/>
        <end position="40"/>
    </location>
</feature>
<keyword evidence="1" id="KW-0812">Transmembrane</keyword>
<protein>
    <submittedName>
        <fullName evidence="2">Uncharacterized protein</fullName>
    </submittedName>
</protein>
<keyword evidence="1" id="KW-1133">Transmembrane helix</keyword>
<organism evidence="2">
    <name type="scientific">Rhizophora mucronata</name>
    <name type="common">Asiatic mangrove</name>
    <dbReference type="NCBI Taxonomy" id="61149"/>
    <lineage>
        <taxon>Eukaryota</taxon>
        <taxon>Viridiplantae</taxon>
        <taxon>Streptophyta</taxon>
        <taxon>Embryophyta</taxon>
        <taxon>Tracheophyta</taxon>
        <taxon>Spermatophyta</taxon>
        <taxon>Magnoliopsida</taxon>
        <taxon>eudicotyledons</taxon>
        <taxon>Gunneridae</taxon>
        <taxon>Pentapetalae</taxon>
        <taxon>rosids</taxon>
        <taxon>fabids</taxon>
        <taxon>Malpighiales</taxon>
        <taxon>Rhizophoraceae</taxon>
        <taxon>Rhizophora</taxon>
    </lineage>
</organism>
<name>A0A2P2R151_RHIMU</name>
<proteinExistence type="predicted"/>
<reference evidence="2" key="1">
    <citation type="submission" date="2018-02" db="EMBL/GenBank/DDBJ databases">
        <title>Rhizophora mucronata_Transcriptome.</title>
        <authorList>
            <person name="Meera S.P."/>
            <person name="Sreeshan A."/>
            <person name="Augustine A."/>
        </authorList>
    </citation>
    <scope>NUCLEOTIDE SEQUENCE</scope>
    <source>
        <tissue evidence="2">Leaf</tissue>
    </source>
</reference>